<proteinExistence type="predicted"/>
<sequence>MLVVGDGGDDAAALAAAYVGIAVGRAGFDLALETADAVVSLSRRVRRLVVQSLVVAVVFTIGLVIWDLAGAR</sequence>
<comment type="caution">
    <text evidence="2">The sequence shown here is derived from an EMBL/GenBank/DDBJ whole genome shotgun (WGS) entry which is preliminary data.</text>
</comment>
<feature type="transmembrane region" description="Helical" evidence="1">
    <location>
        <begin position="48"/>
        <end position="66"/>
    </location>
</feature>
<dbReference type="InterPro" id="IPR036412">
    <property type="entry name" value="HAD-like_sf"/>
</dbReference>
<protein>
    <submittedName>
        <fullName evidence="2">Uncharacterized protein</fullName>
    </submittedName>
</protein>
<reference evidence="2 3" key="1">
    <citation type="journal article" date="2019" name="Int. J. Syst. Evol. Microbiol.">
        <title>The Global Catalogue of Microorganisms (GCM) 10K type strain sequencing project: providing services to taxonomists for standard genome sequencing and annotation.</title>
        <authorList>
            <consortium name="The Broad Institute Genomics Platform"/>
            <consortium name="The Broad Institute Genome Sequencing Center for Infectious Disease"/>
            <person name="Wu L."/>
            <person name="Ma J."/>
        </authorList>
    </citation>
    <scope>NUCLEOTIDE SEQUENCE [LARGE SCALE GENOMIC DNA]</scope>
    <source>
        <strain evidence="2 3">JCM 13850</strain>
    </source>
</reference>
<keyword evidence="1" id="KW-0472">Membrane</keyword>
<dbReference type="PRINTS" id="PR00119">
    <property type="entry name" value="CATATPASE"/>
</dbReference>
<keyword evidence="1" id="KW-0812">Transmembrane</keyword>
<evidence type="ECO:0000313" key="2">
    <source>
        <dbReference type="EMBL" id="GAA2160859.1"/>
    </source>
</evidence>
<accession>A0ABN3ACU1</accession>
<keyword evidence="1" id="KW-1133">Transmembrane helix</keyword>
<keyword evidence="3" id="KW-1185">Reference proteome</keyword>
<dbReference type="EMBL" id="BAAAMR010000094">
    <property type="protein sequence ID" value="GAA2160859.1"/>
    <property type="molecule type" value="Genomic_DNA"/>
</dbReference>
<name>A0ABN3ACU1_9ACTN</name>
<evidence type="ECO:0000313" key="3">
    <source>
        <dbReference type="Proteomes" id="UP001501020"/>
    </source>
</evidence>
<dbReference type="Gene3D" id="3.40.50.1000">
    <property type="entry name" value="HAD superfamily/HAD-like"/>
    <property type="match status" value="1"/>
</dbReference>
<evidence type="ECO:0000256" key="1">
    <source>
        <dbReference type="SAM" id="Phobius"/>
    </source>
</evidence>
<dbReference type="SUPFAM" id="SSF56784">
    <property type="entry name" value="HAD-like"/>
    <property type="match status" value="1"/>
</dbReference>
<dbReference type="InterPro" id="IPR023214">
    <property type="entry name" value="HAD_sf"/>
</dbReference>
<dbReference type="Proteomes" id="UP001501020">
    <property type="component" value="Unassembled WGS sequence"/>
</dbReference>
<organism evidence="2 3">
    <name type="scientific">Actinomadura napierensis</name>
    <dbReference type="NCBI Taxonomy" id="267854"/>
    <lineage>
        <taxon>Bacteria</taxon>
        <taxon>Bacillati</taxon>
        <taxon>Actinomycetota</taxon>
        <taxon>Actinomycetes</taxon>
        <taxon>Streptosporangiales</taxon>
        <taxon>Thermomonosporaceae</taxon>
        <taxon>Actinomadura</taxon>
    </lineage>
</organism>
<gene>
    <name evidence="2" type="ORF">GCM10009727_74430</name>
</gene>
<dbReference type="RefSeq" id="WP_344278654.1">
    <property type="nucleotide sequence ID" value="NZ_BAAAMR010000094.1"/>
</dbReference>